<dbReference type="Gene3D" id="3.30.70.100">
    <property type="match status" value="1"/>
</dbReference>
<sequence>MCKRIYKFKHKNTLNMILEVAVLNVISGWETQFEKDFAIAGQYICAIKGYIRHSLSKCIEQPNKYILLVEWQTLEDHTVGFRQSADYLEWKRLLHHYYDPFPVVEHFERVV</sequence>
<keyword evidence="3" id="KW-1185">Reference proteome</keyword>
<reference evidence="3" key="1">
    <citation type="journal article" date="2019" name="Int. J. Syst. Evol. Microbiol.">
        <title>The Global Catalogue of Microorganisms (GCM) 10K type strain sequencing project: providing services to taxonomists for standard genome sequencing and annotation.</title>
        <authorList>
            <consortium name="The Broad Institute Genomics Platform"/>
            <consortium name="The Broad Institute Genome Sequencing Center for Infectious Disease"/>
            <person name="Wu L."/>
            <person name="Ma J."/>
        </authorList>
    </citation>
    <scope>NUCLEOTIDE SEQUENCE [LARGE SCALE GENOMIC DNA]</scope>
    <source>
        <strain evidence="3">JCM 17085</strain>
    </source>
</reference>
<gene>
    <name evidence="2" type="ORF">GCM10022392_02050</name>
</gene>
<accession>A0ABP7WBZ9</accession>
<feature type="domain" description="ABM" evidence="1">
    <location>
        <begin position="17"/>
        <end position="107"/>
    </location>
</feature>
<protein>
    <submittedName>
        <fullName evidence="2">Antibiotic biosynthesis monooxygenase</fullName>
    </submittedName>
</protein>
<dbReference type="SUPFAM" id="SSF54909">
    <property type="entry name" value="Dimeric alpha+beta barrel"/>
    <property type="match status" value="1"/>
</dbReference>
<name>A0ABP7WBZ9_9SPHI</name>
<dbReference type="Proteomes" id="UP001500841">
    <property type="component" value="Unassembled WGS sequence"/>
</dbReference>
<dbReference type="EMBL" id="BAABCV010000001">
    <property type="protein sequence ID" value="GAA4084888.1"/>
    <property type="molecule type" value="Genomic_DNA"/>
</dbReference>
<evidence type="ECO:0000313" key="2">
    <source>
        <dbReference type="EMBL" id="GAA4084888.1"/>
    </source>
</evidence>
<dbReference type="InterPro" id="IPR011008">
    <property type="entry name" value="Dimeric_a/b-barrel"/>
</dbReference>
<dbReference type="InterPro" id="IPR007138">
    <property type="entry name" value="ABM_dom"/>
</dbReference>
<organism evidence="2 3">
    <name type="scientific">Mucilaginibacter panaciglaebae</name>
    <dbReference type="NCBI Taxonomy" id="502331"/>
    <lineage>
        <taxon>Bacteria</taxon>
        <taxon>Pseudomonadati</taxon>
        <taxon>Bacteroidota</taxon>
        <taxon>Sphingobacteriia</taxon>
        <taxon>Sphingobacteriales</taxon>
        <taxon>Sphingobacteriaceae</taxon>
        <taxon>Mucilaginibacter</taxon>
    </lineage>
</organism>
<dbReference type="GO" id="GO:0004497">
    <property type="term" value="F:monooxygenase activity"/>
    <property type="evidence" value="ECO:0007669"/>
    <property type="project" value="UniProtKB-KW"/>
</dbReference>
<proteinExistence type="predicted"/>
<keyword evidence="2" id="KW-0560">Oxidoreductase</keyword>
<evidence type="ECO:0000313" key="3">
    <source>
        <dbReference type="Proteomes" id="UP001500841"/>
    </source>
</evidence>
<comment type="caution">
    <text evidence="2">The sequence shown here is derived from an EMBL/GenBank/DDBJ whole genome shotgun (WGS) entry which is preliminary data.</text>
</comment>
<dbReference type="Pfam" id="PF03992">
    <property type="entry name" value="ABM"/>
    <property type="match status" value="1"/>
</dbReference>
<evidence type="ECO:0000259" key="1">
    <source>
        <dbReference type="PROSITE" id="PS51725"/>
    </source>
</evidence>
<keyword evidence="2" id="KW-0503">Monooxygenase</keyword>
<dbReference type="PROSITE" id="PS51725">
    <property type="entry name" value="ABM"/>
    <property type="match status" value="1"/>
</dbReference>